<dbReference type="InterPro" id="IPR019749">
    <property type="entry name" value="Band_41_domain"/>
</dbReference>
<name>A0A671W106_SPAAU</name>
<dbReference type="InterPro" id="IPR001245">
    <property type="entry name" value="Ser-Thr/Tyr_kinase_cat_dom"/>
</dbReference>
<dbReference type="PRINTS" id="PR00109">
    <property type="entry name" value="TYRKINASE"/>
</dbReference>
<dbReference type="SUPFAM" id="SSF47031">
    <property type="entry name" value="Second domain of FERM"/>
    <property type="match status" value="1"/>
</dbReference>
<keyword evidence="7 12" id="KW-0067">ATP-binding</keyword>
<feature type="domain" description="Protein kinase" evidence="15">
    <location>
        <begin position="479"/>
        <end position="756"/>
    </location>
</feature>
<evidence type="ECO:0000259" key="16">
    <source>
        <dbReference type="PROSITE" id="PS50057"/>
    </source>
</evidence>
<dbReference type="InterPro" id="IPR000299">
    <property type="entry name" value="FERM_domain"/>
</dbReference>
<feature type="binding site" evidence="12">
    <location>
        <begin position="780"/>
        <end position="788"/>
    </location>
    <ligand>
        <name>ATP</name>
        <dbReference type="ChEBI" id="CHEBI:30616"/>
    </ligand>
</feature>
<evidence type="ECO:0000256" key="10">
    <source>
        <dbReference type="ARBA" id="ARBA00051245"/>
    </source>
</evidence>
<dbReference type="InterPro" id="IPR011009">
    <property type="entry name" value="Kinase-like_dom_sf"/>
</dbReference>
<dbReference type="InterPro" id="IPR016251">
    <property type="entry name" value="Tyr_kinase_non-rcpt_Jak/Tyk2"/>
</dbReference>
<dbReference type="GO" id="GO:0005131">
    <property type="term" value="F:growth hormone receptor binding"/>
    <property type="evidence" value="ECO:0007669"/>
    <property type="project" value="TreeGrafter"/>
</dbReference>
<dbReference type="GO" id="GO:0019221">
    <property type="term" value="P:cytokine-mediated signaling pathway"/>
    <property type="evidence" value="ECO:0007669"/>
    <property type="project" value="TreeGrafter"/>
</dbReference>
<comment type="catalytic activity">
    <reaction evidence="10">
        <text>L-tyrosyl-[protein] + ATP = O-phospho-L-tyrosyl-[protein] + ADP + H(+)</text>
        <dbReference type="Rhea" id="RHEA:10596"/>
        <dbReference type="Rhea" id="RHEA-COMP:10136"/>
        <dbReference type="Rhea" id="RHEA-COMP:20101"/>
        <dbReference type="ChEBI" id="CHEBI:15378"/>
        <dbReference type="ChEBI" id="CHEBI:30616"/>
        <dbReference type="ChEBI" id="CHEBI:46858"/>
        <dbReference type="ChEBI" id="CHEBI:61978"/>
        <dbReference type="ChEBI" id="CHEBI:456216"/>
        <dbReference type="EC" id="2.7.10.2"/>
    </reaction>
</comment>
<dbReference type="PROSITE" id="PS00109">
    <property type="entry name" value="PROTEIN_KINASE_TYR"/>
    <property type="match status" value="1"/>
</dbReference>
<dbReference type="GO" id="GO:0005829">
    <property type="term" value="C:cytosol"/>
    <property type="evidence" value="ECO:0007669"/>
    <property type="project" value="TreeGrafter"/>
</dbReference>
<dbReference type="PROSITE" id="PS00107">
    <property type="entry name" value="PROTEIN_KINASE_ATP"/>
    <property type="match status" value="1"/>
</dbReference>
<dbReference type="Pfam" id="PF21990">
    <property type="entry name" value="SH2_1"/>
    <property type="match status" value="1"/>
</dbReference>
<dbReference type="InterPro" id="IPR000719">
    <property type="entry name" value="Prot_kinase_dom"/>
</dbReference>
<dbReference type="InterPro" id="IPR008266">
    <property type="entry name" value="Tyr_kinase_AS"/>
</dbReference>
<dbReference type="PANTHER" id="PTHR45807:SF5">
    <property type="entry name" value="TYROSINE-PROTEIN KINASE JAK1"/>
    <property type="match status" value="1"/>
</dbReference>
<dbReference type="SUPFAM" id="SSF56112">
    <property type="entry name" value="Protein kinase-like (PK-like)"/>
    <property type="match status" value="2"/>
</dbReference>
<dbReference type="InterPro" id="IPR035963">
    <property type="entry name" value="FERM_2"/>
</dbReference>
<sequence>MSCNIWVKSLSSLLGHSSATVAIELAISPLCHNLFALYNETTGTWYPPNYEFKITDETSIKLHYRMRFYFRNWHGTTEGESPVWRHCISKLRGGLSPQKTPEGTPLLDAASLDYLFSQGQHDFQKGVVPLRMPQSEVEQHEIENECLGMAVLAITHHIAQLSFYLDPSSYKRFIPESLNRNIKQRNFLTRIRINNVFKKFLSEFNRRTVKDSNITPYDLKIKYLATLEGLTSGLGSELLDPILLSVQEGEASNGGYFGKNLSRTNLLKVIAVLSIGDILNYLKILTVYYIIFMVYLLCLSLKQANVICKEKGKSKKNKQDGKQKNDKNKEAAEGWVNFCDFHEITHTVIKEATVTIYRQDNKRMELQMASKSEALSFAALVDGYFRLTVDAHHFLCKEVAPTSVVHNIDNGCHGPIWFVLTDLSLRQEGNEEGTYILRWSCTDYQYIIITVVCTEVEENNYCCVWCVRRESTNVTHKMLSIEEHLGRGTRTNIYAGTLRVKSEEAEEDAGYSSFQEVKVVLKVLGSGHRDISLAFFETASMMRQVSHKHIVLLYGVCVRQQENIMVEECVQLGPLDLFMRRQKDPLSTPWKFQVAKQLAAALSYLEDKKLVHGFVCAKNILLARDGLGTDEGGPFIKLSDPGIPITVLTREECVHRIPWIAPECVKSVSSLSVAADKWGFGTTLWEICYDGEVPLKEKKLTEKERFYETECQLATPDCIELAQLMTHCMNYDPKKRPFFRAIVRDIDKLEEKNPSIRPKPTPEVDPTVFEKRFLKKVRDLGEGHFGKVELCRYDPRGDKTGELVAVKSLKPENREEQSTNLSREIDILKALYHENIVKYKGICQEEGGQAIKLIMEYVPLGSLKEYLPRLFRCLTFFTSFKGMDYLGSKNYIHRDLAARNVLVENEKTVKIGDFGLTKSIKENEGYYTVKDENDSPVFWYAPECLTYCKFYRASDVWSFGVTLHELISYCDPKKSPMNLFLDMIGKTHGQMTVMRLIKVLAEEKRLPRPDDCPEPVRNSCLFINTNTICIYLQNECKENKR</sequence>
<evidence type="ECO:0000256" key="11">
    <source>
        <dbReference type="PIRSR" id="PIRSR000636-1"/>
    </source>
</evidence>
<keyword evidence="14" id="KW-0472">Membrane</keyword>
<dbReference type="Gene3D" id="1.10.510.10">
    <property type="entry name" value="Transferase(Phosphotransferase) domain 1"/>
    <property type="match status" value="2"/>
</dbReference>
<feature type="transmembrane region" description="Helical" evidence="14">
    <location>
        <begin position="265"/>
        <end position="282"/>
    </location>
</feature>
<reference evidence="17" key="2">
    <citation type="submission" date="2025-08" db="UniProtKB">
        <authorList>
            <consortium name="Ensembl"/>
        </authorList>
    </citation>
    <scope>IDENTIFICATION</scope>
</reference>
<evidence type="ECO:0000256" key="2">
    <source>
        <dbReference type="ARBA" id="ARBA00022553"/>
    </source>
</evidence>
<keyword evidence="6" id="KW-0418">Kinase</keyword>
<evidence type="ECO:0000313" key="18">
    <source>
        <dbReference type="Proteomes" id="UP000472265"/>
    </source>
</evidence>
<dbReference type="InterPro" id="IPR051286">
    <property type="entry name" value="JAK"/>
</dbReference>
<dbReference type="GeneTree" id="ENSGT00940000157092"/>
<keyword evidence="5 12" id="KW-0547">Nucleotide-binding</keyword>
<evidence type="ECO:0000256" key="9">
    <source>
        <dbReference type="ARBA" id="ARBA00023137"/>
    </source>
</evidence>
<dbReference type="InterPro" id="IPR041381">
    <property type="entry name" value="JAK1-3/TYK2_PHL_dom"/>
</dbReference>
<reference evidence="17" key="1">
    <citation type="submission" date="2021-04" db="EMBL/GenBank/DDBJ databases">
        <authorList>
            <consortium name="Wellcome Sanger Institute Data Sharing"/>
        </authorList>
    </citation>
    <scope>NUCLEOTIDE SEQUENCE [LARGE SCALE GENOMIC DNA]</scope>
</reference>
<accession>A0A671W106</accession>
<keyword evidence="4" id="KW-0677">Repeat</keyword>
<dbReference type="GO" id="GO:0030154">
    <property type="term" value="P:cell differentiation"/>
    <property type="evidence" value="ECO:0007669"/>
    <property type="project" value="TreeGrafter"/>
</dbReference>
<dbReference type="InterPro" id="IPR020635">
    <property type="entry name" value="Tyr_kinase_cat_dom"/>
</dbReference>
<dbReference type="Proteomes" id="UP000472265">
    <property type="component" value="Chromosome 11"/>
</dbReference>
<evidence type="ECO:0000256" key="14">
    <source>
        <dbReference type="SAM" id="Phobius"/>
    </source>
</evidence>
<evidence type="ECO:0000256" key="8">
    <source>
        <dbReference type="ARBA" id="ARBA00022999"/>
    </source>
</evidence>
<dbReference type="InterPro" id="IPR041155">
    <property type="entry name" value="FERM_F1"/>
</dbReference>
<dbReference type="Gene3D" id="3.30.200.20">
    <property type="entry name" value="Phosphorylase Kinase, domain 1"/>
    <property type="match status" value="2"/>
</dbReference>
<keyword evidence="18" id="KW-1185">Reference proteome</keyword>
<dbReference type="CDD" id="cd14473">
    <property type="entry name" value="FERM_B-lobe"/>
    <property type="match status" value="1"/>
</dbReference>
<dbReference type="InterPro" id="IPR020776">
    <property type="entry name" value="Tyr_kinase_non-rcpt_Jak1"/>
</dbReference>
<dbReference type="InterPro" id="IPR036860">
    <property type="entry name" value="SH2_dom_sf"/>
</dbReference>
<evidence type="ECO:0000256" key="4">
    <source>
        <dbReference type="ARBA" id="ARBA00022737"/>
    </source>
</evidence>
<dbReference type="GO" id="GO:0060397">
    <property type="term" value="P:growth hormone receptor signaling pathway via JAK-STAT"/>
    <property type="evidence" value="ECO:0007669"/>
    <property type="project" value="TreeGrafter"/>
</dbReference>
<proteinExistence type="predicted"/>
<evidence type="ECO:0000256" key="5">
    <source>
        <dbReference type="ARBA" id="ARBA00022741"/>
    </source>
</evidence>
<gene>
    <name evidence="17" type="primary">JAK1</name>
    <name evidence="17" type="synonym">jak1</name>
</gene>
<keyword evidence="2" id="KW-0597">Phosphoprotein</keyword>
<reference evidence="17" key="3">
    <citation type="submission" date="2025-09" db="UniProtKB">
        <authorList>
            <consortium name="Ensembl"/>
        </authorList>
    </citation>
    <scope>IDENTIFICATION</scope>
</reference>
<dbReference type="InterPro" id="IPR041046">
    <property type="entry name" value="FERM_F2"/>
</dbReference>
<dbReference type="Pfam" id="PF07714">
    <property type="entry name" value="PK_Tyr_Ser-Thr"/>
    <property type="match status" value="2"/>
</dbReference>
<organism evidence="17 18">
    <name type="scientific">Sparus aurata</name>
    <name type="common">Gilthead sea bream</name>
    <dbReference type="NCBI Taxonomy" id="8175"/>
    <lineage>
        <taxon>Eukaryota</taxon>
        <taxon>Metazoa</taxon>
        <taxon>Chordata</taxon>
        <taxon>Craniata</taxon>
        <taxon>Vertebrata</taxon>
        <taxon>Euteleostomi</taxon>
        <taxon>Actinopterygii</taxon>
        <taxon>Neopterygii</taxon>
        <taxon>Teleostei</taxon>
        <taxon>Neoteleostei</taxon>
        <taxon>Acanthomorphata</taxon>
        <taxon>Eupercaria</taxon>
        <taxon>Spariformes</taxon>
        <taxon>Sparidae</taxon>
        <taxon>Sparus</taxon>
    </lineage>
</organism>
<dbReference type="GO" id="GO:0035556">
    <property type="term" value="P:intracellular signal transduction"/>
    <property type="evidence" value="ECO:0007669"/>
    <property type="project" value="InterPro"/>
</dbReference>
<dbReference type="GO" id="GO:0004715">
    <property type="term" value="F:non-membrane spanning protein tyrosine kinase activity"/>
    <property type="evidence" value="ECO:0007669"/>
    <property type="project" value="UniProtKB-EC"/>
</dbReference>
<dbReference type="SUPFAM" id="SSF55550">
    <property type="entry name" value="SH2 domain"/>
    <property type="match status" value="1"/>
</dbReference>
<dbReference type="AlphaFoldDB" id="A0A671W106"/>
<feature type="domain" description="FERM" evidence="16">
    <location>
        <begin position="1"/>
        <end position="392"/>
    </location>
</feature>
<dbReference type="EC" id="2.7.10.2" evidence="1"/>
<dbReference type="Pfam" id="PF18379">
    <property type="entry name" value="FERM_F1"/>
    <property type="match status" value="1"/>
</dbReference>
<dbReference type="PROSITE" id="PS50011">
    <property type="entry name" value="PROTEIN_KINASE_DOM"/>
    <property type="match status" value="2"/>
</dbReference>
<dbReference type="PIRSF" id="PIRSF000636">
    <property type="entry name" value="TyrPK_Jak"/>
    <property type="match status" value="1"/>
</dbReference>
<dbReference type="GO" id="GO:0007259">
    <property type="term" value="P:cell surface receptor signaling pathway via JAK-STAT"/>
    <property type="evidence" value="ECO:0007669"/>
    <property type="project" value="TreeGrafter"/>
</dbReference>
<evidence type="ECO:0000256" key="13">
    <source>
        <dbReference type="PROSITE-ProRule" id="PRU10141"/>
    </source>
</evidence>
<keyword evidence="3" id="KW-0808">Transferase</keyword>
<dbReference type="PROSITE" id="PS50057">
    <property type="entry name" value="FERM_3"/>
    <property type="match status" value="1"/>
</dbReference>
<keyword evidence="9" id="KW-0829">Tyrosine-protein kinase</keyword>
<dbReference type="GO" id="GO:0016020">
    <property type="term" value="C:membrane"/>
    <property type="evidence" value="ECO:0007669"/>
    <property type="project" value="InterPro"/>
</dbReference>
<dbReference type="Ensembl" id="ENSSAUT00010033362.1">
    <property type="protein sequence ID" value="ENSSAUP00010031657.1"/>
    <property type="gene ID" value="ENSSAUG00010010552.1"/>
</dbReference>
<feature type="active site" description="Proton acceptor" evidence="11">
    <location>
        <position position="895"/>
    </location>
</feature>
<dbReference type="SUPFAM" id="SSF50729">
    <property type="entry name" value="PH domain-like"/>
    <property type="match status" value="1"/>
</dbReference>
<evidence type="ECO:0000256" key="12">
    <source>
        <dbReference type="PIRSR" id="PIRSR000636-2"/>
    </source>
</evidence>
<keyword evidence="8" id="KW-0727">SH2 domain</keyword>
<evidence type="ECO:0000256" key="6">
    <source>
        <dbReference type="ARBA" id="ARBA00022777"/>
    </source>
</evidence>
<dbReference type="FunFam" id="1.10.510.10:FF:000110">
    <property type="entry name" value="Tyrosine-protein kinase"/>
    <property type="match status" value="1"/>
</dbReference>
<dbReference type="Pfam" id="PF17887">
    <property type="entry name" value="Jak1_Phl"/>
    <property type="match status" value="1"/>
</dbReference>
<evidence type="ECO:0000313" key="17">
    <source>
        <dbReference type="Ensembl" id="ENSSAUP00010031657.1"/>
    </source>
</evidence>
<evidence type="ECO:0000259" key="15">
    <source>
        <dbReference type="PROSITE" id="PS50011"/>
    </source>
</evidence>
<dbReference type="FunFam" id="3.30.200.20:FF:000293">
    <property type="entry name" value="Tyrosine-protein kinase"/>
    <property type="match status" value="1"/>
</dbReference>
<dbReference type="FunFam" id="3.30.200.20:FF:000135">
    <property type="entry name" value="Tyrosine-protein kinase"/>
    <property type="match status" value="1"/>
</dbReference>
<evidence type="ECO:0000256" key="3">
    <source>
        <dbReference type="ARBA" id="ARBA00022679"/>
    </source>
</evidence>
<keyword evidence="14" id="KW-1133">Transmembrane helix</keyword>
<dbReference type="InterPro" id="IPR000980">
    <property type="entry name" value="SH2"/>
</dbReference>
<feature type="domain" description="Protein kinase" evidence="15">
    <location>
        <begin position="774"/>
        <end position="1041"/>
    </location>
</feature>
<dbReference type="SMART" id="SM00219">
    <property type="entry name" value="TyrKc"/>
    <property type="match status" value="2"/>
</dbReference>
<dbReference type="Pfam" id="PF18377">
    <property type="entry name" value="FERM_F2"/>
    <property type="match status" value="1"/>
</dbReference>
<keyword evidence="14" id="KW-0812">Transmembrane</keyword>
<dbReference type="SMART" id="SM00295">
    <property type="entry name" value="B41"/>
    <property type="match status" value="1"/>
</dbReference>
<dbReference type="InterPro" id="IPR017441">
    <property type="entry name" value="Protein_kinase_ATP_BS"/>
</dbReference>
<dbReference type="PRINTS" id="PR01824">
    <property type="entry name" value="JANUSKINASE1"/>
</dbReference>
<dbReference type="GO" id="GO:0005524">
    <property type="term" value="F:ATP binding"/>
    <property type="evidence" value="ECO:0007669"/>
    <property type="project" value="UniProtKB-UniRule"/>
</dbReference>
<protein>
    <recommendedName>
        <fullName evidence="1">non-specific protein-tyrosine kinase</fullName>
        <ecNumber evidence="1">2.7.10.2</ecNumber>
    </recommendedName>
</protein>
<evidence type="ECO:0000256" key="1">
    <source>
        <dbReference type="ARBA" id="ARBA00011903"/>
    </source>
</evidence>
<dbReference type="PANTHER" id="PTHR45807">
    <property type="entry name" value="TYROSINE-PROTEIN KINASE HOPSCOTCH"/>
    <property type="match status" value="1"/>
</dbReference>
<feature type="binding site" evidence="12 13">
    <location>
        <position position="807"/>
    </location>
    <ligand>
        <name>ATP</name>
        <dbReference type="ChEBI" id="CHEBI:30616"/>
    </ligand>
</feature>
<dbReference type="InterPro" id="IPR019748">
    <property type="entry name" value="FERM_central"/>
</dbReference>
<evidence type="ECO:0000256" key="7">
    <source>
        <dbReference type="ARBA" id="ARBA00022840"/>
    </source>
</evidence>